<sequence>MKKHITLNYCFCKMNTMHHFLLVLAAFYLISSQSSFAADDEDFLWVWHHVYITNDLPGDPSKTLMVHCKDKTKDLGFKYLSQKQVFHFKASIDFFRRRLFFCNMQWNGKQTYIDAFYAKRDENRCRKHCMWSVREDGFYFSKGDSHWNREYQW</sequence>
<organism evidence="7 8">
    <name type="scientific">Populus trichocarpa</name>
    <name type="common">Western balsam poplar</name>
    <name type="synonym">Populus balsamifera subsp. trichocarpa</name>
    <dbReference type="NCBI Taxonomy" id="3694"/>
    <lineage>
        <taxon>Eukaryota</taxon>
        <taxon>Viridiplantae</taxon>
        <taxon>Streptophyta</taxon>
        <taxon>Embryophyta</taxon>
        <taxon>Tracheophyta</taxon>
        <taxon>Spermatophyta</taxon>
        <taxon>Magnoliopsida</taxon>
        <taxon>eudicotyledons</taxon>
        <taxon>Gunneridae</taxon>
        <taxon>Pentapetalae</taxon>
        <taxon>rosids</taxon>
        <taxon>fabids</taxon>
        <taxon>Malpighiales</taxon>
        <taxon>Salicaceae</taxon>
        <taxon>Saliceae</taxon>
        <taxon>Populus</taxon>
    </lineage>
</organism>
<evidence type="ECO:0000313" key="7">
    <source>
        <dbReference type="EMBL" id="PNT52818.2"/>
    </source>
</evidence>
<feature type="chain" id="PRO_5025098648" description="S-protein homolog" evidence="6">
    <location>
        <begin position="33"/>
        <end position="153"/>
    </location>
</feature>
<keyword evidence="4 6" id="KW-0964">Secreted</keyword>
<dbReference type="EMBL" id="CM009290">
    <property type="protein sequence ID" value="PNT52818.2"/>
    <property type="molecule type" value="Genomic_DNA"/>
</dbReference>
<dbReference type="GO" id="GO:0060320">
    <property type="term" value="P:rejection of self pollen"/>
    <property type="evidence" value="ECO:0007669"/>
    <property type="project" value="UniProtKB-KW"/>
</dbReference>
<keyword evidence="3 6" id="KW-0713">Self-incompatibility</keyword>
<gene>
    <name evidence="7" type="ORF">POPTR_001G053300</name>
</gene>
<dbReference type="InParanoid" id="B9GMH7"/>
<feature type="signal peptide" evidence="6">
    <location>
        <begin position="1"/>
        <end position="32"/>
    </location>
</feature>
<evidence type="ECO:0000256" key="6">
    <source>
        <dbReference type="RuleBase" id="RU367044"/>
    </source>
</evidence>
<evidence type="ECO:0000256" key="4">
    <source>
        <dbReference type="ARBA" id="ARBA00022525"/>
    </source>
</evidence>
<dbReference type="PANTHER" id="PTHR31232:SF164">
    <property type="entry name" value="S-PROTEIN HOMOLOG"/>
    <property type="match status" value="1"/>
</dbReference>
<accession>B9GMH7</accession>
<evidence type="ECO:0000256" key="2">
    <source>
        <dbReference type="ARBA" id="ARBA00005581"/>
    </source>
</evidence>
<proteinExistence type="inferred from homology"/>
<dbReference type="Pfam" id="PF05938">
    <property type="entry name" value="Self-incomp_S1"/>
    <property type="match status" value="1"/>
</dbReference>
<reference evidence="7 8" key="1">
    <citation type="journal article" date="2006" name="Science">
        <title>The genome of black cottonwood, Populus trichocarpa (Torr. &amp; Gray).</title>
        <authorList>
            <person name="Tuskan G.A."/>
            <person name="Difazio S."/>
            <person name="Jansson S."/>
            <person name="Bohlmann J."/>
            <person name="Grigoriev I."/>
            <person name="Hellsten U."/>
            <person name="Putnam N."/>
            <person name="Ralph S."/>
            <person name="Rombauts S."/>
            <person name="Salamov A."/>
            <person name="Schein J."/>
            <person name="Sterck L."/>
            <person name="Aerts A."/>
            <person name="Bhalerao R.R."/>
            <person name="Bhalerao R.P."/>
            <person name="Blaudez D."/>
            <person name="Boerjan W."/>
            <person name="Brun A."/>
            <person name="Brunner A."/>
            <person name="Busov V."/>
            <person name="Campbell M."/>
            <person name="Carlson J."/>
            <person name="Chalot M."/>
            <person name="Chapman J."/>
            <person name="Chen G.L."/>
            <person name="Cooper D."/>
            <person name="Coutinho P.M."/>
            <person name="Couturier J."/>
            <person name="Covert S."/>
            <person name="Cronk Q."/>
            <person name="Cunningham R."/>
            <person name="Davis J."/>
            <person name="Degroeve S."/>
            <person name="Dejardin A."/>
            <person name="Depamphilis C."/>
            <person name="Detter J."/>
            <person name="Dirks B."/>
            <person name="Dubchak I."/>
            <person name="Duplessis S."/>
            <person name="Ehlting J."/>
            <person name="Ellis B."/>
            <person name="Gendler K."/>
            <person name="Goodstein D."/>
            <person name="Gribskov M."/>
            <person name="Grimwood J."/>
            <person name="Groover A."/>
            <person name="Gunter L."/>
            <person name="Hamberger B."/>
            <person name="Heinze B."/>
            <person name="Helariutta Y."/>
            <person name="Henrissat B."/>
            <person name="Holligan D."/>
            <person name="Holt R."/>
            <person name="Huang W."/>
            <person name="Islam-Faridi N."/>
            <person name="Jones S."/>
            <person name="Jones-Rhoades M."/>
            <person name="Jorgensen R."/>
            <person name="Joshi C."/>
            <person name="Kangasjarvi J."/>
            <person name="Karlsson J."/>
            <person name="Kelleher C."/>
            <person name="Kirkpatrick R."/>
            <person name="Kirst M."/>
            <person name="Kohler A."/>
            <person name="Kalluri U."/>
            <person name="Larimer F."/>
            <person name="Leebens-Mack J."/>
            <person name="Leple J.C."/>
            <person name="Locascio P."/>
            <person name="Lou Y."/>
            <person name="Lucas S."/>
            <person name="Martin F."/>
            <person name="Montanini B."/>
            <person name="Napoli C."/>
            <person name="Nelson D.R."/>
            <person name="Nelson C."/>
            <person name="Nieminen K."/>
            <person name="Nilsson O."/>
            <person name="Pereda V."/>
            <person name="Peter G."/>
            <person name="Philippe R."/>
            <person name="Pilate G."/>
            <person name="Poliakov A."/>
            <person name="Razumovskaya J."/>
            <person name="Richardson P."/>
            <person name="Rinaldi C."/>
            <person name="Ritland K."/>
            <person name="Rouze P."/>
            <person name="Ryaboy D."/>
            <person name="Schmutz J."/>
            <person name="Schrader J."/>
            <person name="Segerman B."/>
            <person name="Shin H."/>
            <person name="Siddiqui A."/>
            <person name="Sterky F."/>
            <person name="Terry A."/>
            <person name="Tsai C.J."/>
            <person name="Uberbacher E."/>
            <person name="Unneberg P."/>
            <person name="Vahala J."/>
            <person name="Wall K."/>
            <person name="Wessler S."/>
            <person name="Yang G."/>
            <person name="Yin T."/>
            <person name="Douglas C."/>
            <person name="Marra M."/>
            <person name="Sandberg G."/>
            <person name="Van de Peer Y."/>
            <person name="Rokhsar D."/>
        </authorList>
    </citation>
    <scope>NUCLEOTIDE SEQUENCE [LARGE SCALE GENOMIC DNA]</scope>
    <source>
        <strain evidence="8">cv. Nisqually</strain>
    </source>
</reference>
<protein>
    <recommendedName>
        <fullName evidence="6">S-protein homolog</fullName>
    </recommendedName>
</protein>
<comment type="subcellular location">
    <subcellularLocation>
        <location evidence="1 6">Secreted</location>
    </subcellularLocation>
</comment>
<evidence type="ECO:0000256" key="3">
    <source>
        <dbReference type="ARBA" id="ARBA00022471"/>
    </source>
</evidence>
<keyword evidence="8" id="KW-1185">Reference proteome</keyword>
<name>B9GMH7_POPTR</name>
<comment type="similarity">
    <text evidence="2 6">Belongs to the plant self-incompatibility (S1) protein family.</text>
</comment>
<evidence type="ECO:0000256" key="5">
    <source>
        <dbReference type="ARBA" id="ARBA00022729"/>
    </source>
</evidence>
<dbReference type="PANTHER" id="PTHR31232">
    <property type="match status" value="1"/>
</dbReference>
<evidence type="ECO:0000256" key="1">
    <source>
        <dbReference type="ARBA" id="ARBA00004613"/>
    </source>
</evidence>
<dbReference type="GO" id="GO:0005576">
    <property type="term" value="C:extracellular region"/>
    <property type="evidence" value="ECO:0007669"/>
    <property type="project" value="UniProtKB-SubCell"/>
</dbReference>
<keyword evidence="5 6" id="KW-0732">Signal</keyword>
<dbReference type="eggNOG" id="ENOG502STNF">
    <property type="taxonomic scope" value="Eukaryota"/>
</dbReference>
<evidence type="ECO:0000313" key="8">
    <source>
        <dbReference type="Proteomes" id="UP000006729"/>
    </source>
</evidence>
<dbReference type="InterPro" id="IPR010264">
    <property type="entry name" value="Self-incomp_S1"/>
</dbReference>
<dbReference type="AlphaFoldDB" id="B9GMH7"/>
<dbReference type="Proteomes" id="UP000006729">
    <property type="component" value="Chromosome 1"/>
</dbReference>
<dbReference type="HOGENOM" id="CLU_125658_4_0_1"/>